<keyword evidence="3" id="KW-0479">Metal-binding</keyword>
<evidence type="ECO:0000256" key="2">
    <source>
        <dbReference type="ARBA" id="ARBA00022617"/>
    </source>
</evidence>
<dbReference type="GO" id="GO:0020037">
    <property type="term" value="F:heme binding"/>
    <property type="evidence" value="ECO:0007669"/>
    <property type="project" value="InterPro"/>
</dbReference>
<evidence type="ECO:0000313" key="9">
    <source>
        <dbReference type="EMBL" id="QZP39661.1"/>
    </source>
</evidence>
<evidence type="ECO:0000259" key="8">
    <source>
        <dbReference type="SMART" id="SM00887"/>
    </source>
</evidence>
<evidence type="ECO:0000256" key="3">
    <source>
        <dbReference type="ARBA" id="ARBA00022723"/>
    </source>
</evidence>
<accession>A0A8T8WIH6</accession>
<evidence type="ECO:0000256" key="6">
    <source>
        <dbReference type="SAM" id="MobiDB-lite"/>
    </source>
</evidence>
<dbReference type="SMART" id="SM00887">
    <property type="entry name" value="EB_dh"/>
    <property type="match status" value="1"/>
</dbReference>
<dbReference type="RefSeq" id="WP_222609410.1">
    <property type="nucleotide sequence ID" value="NZ_CP081960.1"/>
</dbReference>
<keyword evidence="7" id="KW-1133">Transmembrane helix</keyword>
<name>A0A8T8WIH6_9EURY</name>
<dbReference type="GeneID" id="67179852"/>
<keyword evidence="9" id="KW-0614">Plasmid</keyword>
<keyword evidence="1" id="KW-0813">Transport</keyword>
<feature type="region of interest" description="Disordered" evidence="6">
    <location>
        <begin position="292"/>
        <end position="319"/>
    </location>
</feature>
<dbReference type="Proteomes" id="UP000826254">
    <property type="component" value="Plasmid unnamed2"/>
</dbReference>
<dbReference type="Gene3D" id="2.60.40.1190">
    <property type="match status" value="1"/>
</dbReference>
<proteinExistence type="predicted"/>
<keyword evidence="7" id="KW-0472">Membrane</keyword>
<feature type="compositionally biased region" description="Gly residues" evidence="6">
    <location>
        <begin position="302"/>
        <end position="318"/>
    </location>
</feature>
<dbReference type="AlphaFoldDB" id="A0A8T8WIH6"/>
<reference evidence="9 10" key="1">
    <citation type="journal article" date="2021" name="Int. J. Syst. Evol. Microbiol.">
        <title>Halobaculum halophilum sp. nov. and Halobaculum salinum sp. nov., isolated from salt lake and saline soil.</title>
        <authorList>
            <person name="Cui H.L."/>
            <person name="Shi X.W."/>
            <person name="Yin X.M."/>
            <person name="Yang X.Y."/>
            <person name="Hou J."/>
            <person name="Zhu L."/>
        </authorList>
    </citation>
    <scope>NUCLEOTIDE SEQUENCE [LARGE SCALE GENOMIC DNA]</scope>
    <source>
        <strain evidence="9 10">NBRC 109044</strain>
    </source>
</reference>
<keyword evidence="7" id="KW-0812">Transmembrane</keyword>
<dbReference type="GO" id="GO:0046872">
    <property type="term" value="F:metal ion binding"/>
    <property type="evidence" value="ECO:0007669"/>
    <property type="project" value="UniProtKB-KW"/>
</dbReference>
<feature type="transmembrane region" description="Helical" evidence="7">
    <location>
        <begin position="331"/>
        <end position="350"/>
    </location>
</feature>
<keyword evidence="5" id="KW-0408">Iron</keyword>
<evidence type="ECO:0000313" key="10">
    <source>
        <dbReference type="Proteomes" id="UP000826254"/>
    </source>
</evidence>
<evidence type="ECO:0000256" key="5">
    <source>
        <dbReference type="ARBA" id="ARBA00023004"/>
    </source>
</evidence>
<dbReference type="EMBL" id="CP081960">
    <property type="protein sequence ID" value="QZP39661.1"/>
    <property type="molecule type" value="Genomic_DNA"/>
</dbReference>
<evidence type="ECO:0000256" key="1">
    <source>
        <dbReference type="ARBA" id="ARBA00022448"/>
    </source>
</evidence>
<dbReference type="Pfam" id="PF09459">
    <property type="entry name" value="EB_dh"/>
    <property type="match status" value="1"/>
</dbReference>
<keyword evidence="2" id="KW-0349">Heme</keyword>
<gene>
    <name evidence="9" type="ORF">K6T50_16880</name>
</gene>
<evidence type="ECO:0000256" key="7">
    <source>
        <dbReference type="SAM" id="Phobius"/>
    </source>
</evidence>
<evidence type="ECO:0000256" key="4">
    <source>
        <dbReference type="ARBA" id="ARBA00022982"/>
    </source>
</evidence>
<protein>
    <recommendedName>
        <fullName evidence="8">Cytochrome c-552/DMSO reductase-like haem-binding domain-containing protein</fullName>
    </recommendedName>
</protein>
<feature type="domain" description="Cytochrome c-552/DMSO reductase-like haem-binding" evidence="8">
    <location>
        <begin position="71"/>
        <end position="280"/>
    </location>
</feature>
<dbReference type="KEGG" id="hmp:K6T50_16880"/>
<dbReference type="InterPro" id="IPR019020">
    <property type="entry name" value="Cyt-c552/DMSO_Rdtase_haem-bd"/>
</dbReference>
<keyword evidence="4" id="KW-0249">Electron transport</keyword>
<organism evidence="9 10">
    <name type="scientific">Halobaculum magnesiiphilum</name>
    <dbReference type="NCBI Taxonomy" id="1017351"/>
    <lineage>
        <taxon>Archaea</taxon>
        <taxon>Methanobacteriati</taxon>
        <taxon>Methanobacteriota</taxon>
        <taxon>Stenosarchaea group</taxon>
        <taxon>Halobacteria</taxon>
        <taxon>Halobacteriales</taxon>
        <taxon>Haloferacaceae</taxon>
        <taxon>Halobaculum</taxon>
    </lineage>
</organism>
<geneLocation type="plasmid" evidence="9 10">
    <name>unnamed2</name>
</geneLocation>
<sequence length="357" mass="37324">MSDAAGRPWTRLPDRSAVTARVDTSAALGATAITAVVLALLLSAQAAMGAAVTSGSQPVAAVDTAPTEPGALAWENATERTVQLNPQQMALPYGGGSVGQLAVETAANDTHVAFRLTWEDPTADTNISEPGAYSDAAAIMVRRGEQPPIMMGGGDTPVNIWYWRASWQHGDQDVGGDMYTYPHPDAETKPGLAADNPLSKQRYADYGQNYYAKGYGSLSYAENQPVQASGRRTDDGWQVVFVRERTANGTYDAGLTGGEPVHIAFAVWNGSADEVNGKKSITLRFSQLQGDELSVPSDSSGDSGGSGGDGAAGDGEGTVSGDDGLWVTRSFGNGLAGVVGVVVVTYLVAYRSIRRRS</sequence>
<keyword evidence="10" id="KW-1185">Reference proteome</keyword>